<feature type="transmembrane region" description="Helical" evidence="6">
    <location>
        <begin position="20"/>
        <end position="46"/>
    </location>
</feature>
<feature type="transmembrane region" description="Helical" evidence="6">
    <location>
        <begin position="98"/>
        <end position="115"/>
    </location>
</feature>
<keyword evidence="5 6" id="KW-0472">Membrane</keyword>
<dbReference type="Pfam" id="PF04061">
    <property type="entry name" value="ORMDL"/>
    <property type="match status" value="1"/>
</dbReference>
<evidence type="ECO:0000313" key="7">
    <source>
        <dbReference type="EnsemblMetazoa" id="Aqu2.1.33588_001"/>
    </source>
</evidence>
<dbReference type="InParanoid" id="A0A1X7V0P5"/>
<sequence length="156" mass="17598">MLASSETNPNAYWLNSRGMWAGYTASVIFLFILVNCIPVISIPVVWTLTHGIHNIGNYIMFHYLKGTPYATMDQGETSWMTNWEQIDNGEQFTPTRNFLTAFSILLFILAGFFTIQDTTLTAINIAIMLVGVVPKLPLFHGFRLSQLLSQSSDKEQ</sequence>
<keyword evidence="4 6" id="KW-1133">Transmembrane helix</keyword>
<gene>
    <name evidence="7" type="primary">100637880</name>
</gene>
<accession>A0A1X7V0P5</accession>
<evidence type="ECO:0000256" key="3">
    <source>
        <dbReference type="ARBA" id="ARBA00022692"/>
    </source>
</evidence>
<protein>
    <recommendedName>
        <fullName evidence="9">ORM1-like protein 3</fullName>
    </recommendedName>
</protein>
<keyword evidence="3 6" id="KW-0812">Transmembrane</keyword>
<evidence type="ECO:0000256" key="4">
    <source>
        <dbReference type="ARBA" id="ARBA00022989"/>
    </source>
</evidence>
<comment type="subcellular location">
    <subcellularLocation>
        <location evidence="1">Membrane</location>
        <topology evidence="1">Multi-pass membrane protein</topology>
    </subcellularLocation>
</comment>
<evidence type="ECO:0000313" key="8">
    <source>
        <dbReference type="Proteomes" id="UP000007879"/>
    </source>
</evidence>
<dbReference type="KEGG" id="aqu:100637880"/>
<evidence type="ECO:0000256" key="5">
    <source>
        <dbReference type="ARBA" id="ARBA00023136"/>
    </source>
</evidence>
<comment type="similarity">
    <text evidence="2">Belongs to the ORM family.</text>
</comment>
<dbReference type="OrthoDB" id="1932233at2759"/>
<dbReference type="PIRSF" id="PIRSF018147">
    <property type="entry name" value="ORMDL"/>
    <property type="match status" value="1"/>
</dbReference>
<dbReference type="Proteomes" id="UP000007879">
    <property type="component" value="Unassembled WGS sequence"/>
</dbReference>
<dbReference type="eggNOG" id="KOG3319">
    <property type="taxonomic scope" value="Eukaryota"/>
</dbReference>
<dbReference type="FunCoup" id="A0A1X7V0P5">
    <property type="interactions" value="581"/>
</dbReference>
<dbReference type="STRING" id="400682.A0A1X7V0P5"/>
<dbReference type="GO" id="GO:0005789">
    <property type="term" value="C:endoplasmic reticulum membrane"/>
    <property type="evidence" value="ECO:0007669"/>
    <property type="project" value="InterPro"/>
</dbReference>
<name>A0A1X7V0P5_AMPQE</name>
<dbReference type="GO" id="GO:2000303">
    <property type="term" value="P:regulation of ceramide biosynthetic process"/>
    <property type="evidence" value="ECO:0007669"/>
    <property type="project" value="UniProtKB-ARBA"/>
</dbReference>
<dbReference type="PANTHER" id="PTHR12665">
    <property type="entry name" value="ORMDL PROTEINS"/>
    <property type="match status" value="1"/>
</dbReference>
<reference evidence="7" key="2">
    <citation type="submission" date="2017-05" db="UniProtKB">
        <authorList>
            <consortium name="EnsemblMetazoa"/>
        </authorList>
    </citation>
    <scope>IDENTIFICATION</scope>
</reference>
<feature type="transmembrane region" description="Helical" evidence="6">
    <location>
        <begin position="121"/>
        <end position="142"/>
    </location>
</feature>
<keyword evidence="8" id="KW-1185">Reference proteome</keyword>
<dbReference type="EnsemblMetazoa" id="XM_003386062.3">
    <property type="protein sequence ID" value="XP_003386110.1"/>
    <property type="gene ID" value="LOC100637880"/>
</dbReference>
<dbReference type="EnsemblMetazoa" id="Aqu2.1.33588_001">
    <property type="protein sequence ID" value="Aqu2.1.33588_001"/>
    <property type="gene ID" value="Aqu2.1.33588"/>
</dbReference>
<dbReference type="AlphaFoldDB" id="A0A1X7V0P5"/>
<reference evidence="8" key="1">
    <citation type="journal article" date="2010" name="Nature">
        <title>The Amphimedon queenslandica genome and the evolution of animal complexity.</title>
        <authorList>
            <person name="Srivastava M."/>
            <person name="Simakov O."/>
            <person name="Chapman J."/>
            <person name="Fahey B."/>
            <person name="Gauthier M.E."/>
            <person name="Mitros T."/>
            <person name="Richards G.S."/>
            <person name="Conaco C."/>
            <person name="Dacre M."/>
            <person name="Hellsten U."/>
            <person name="Larroux C."/>
            <person name="Putnam N.H."/>
            <person name="Stanke M."/>
            <person name="Adamska M."/>
            <person name="Darling A."/>
            <person name="Degnan S.M."/>
            <person name="Oakley T.H."/>
            <person name="Plachetzki D.C."/>
            <person name="Zhai Y."/>
            <person name="Adamski M."/>
            <person name="Calcino A."/>
            <person name="Cummins S.F."/>
            <person name="Goodstein D.M."/>
            <person name="Harris C."/>
            <person name="Jackson D.J."/>
            <person name="Leys S.P."/>
            <person name="Shu S."/>
            <person name="Woodcroft B.J."/>
            <person name="Vervoort M."/>
            <person name="Kosik K.S."/>
            <person name="Manning G."/>
            <person name="Degnan B.M."/>
            <person name="Rokhsar D.S."/>
        </authorList>
    </citation>
    <scope>NUCLEOTIDE SEQUENCE [LARGE SCALE GENOMIC DNA]</scope>
</reference>
<evidence type="ECO:0000256" key="1">
    <source>
        <dbReference type="ARBA" id="ARBA00004141"/>
    </source>
</evidence>
<evidence type="ECO:0000256" key="6">
    <source>
        <dbReference type="SAM" id="Phobius"/>
    </source>
</evidence>
<evidence type="ECO:0000256" key="2">
    <source>
        <dbReference type="ARBA" id="ARBA00007649"/>
    </source>
</evidence>
<dbReference type="InterPro" id="IPR007203">
    <property type="entry name" value="ORMDL"/>
</dbReference>
<evidence type="ECO:0008006" key="9">
    <source>
        <dbReference type="Google" id="ProtNLM"/>
    </source>
</evidence>
<proteinExistence type="inferred from homology"/>
<dbReference type="OMA" id="STHYTHF"/>
<organism evidence="7">
    <name type="scientific">Amphimedon queenslandica</name>
    <name type="common">Sponge</name>
    <dbReference type="NCBI Taxonomy" id="400682"/>
    <lineage>
        <taxon>Eukaryota</taxon>
        <taxon>Metazoa</taxon>
        <taxon>Porifera</taxon>
        <taxon>Demospongiae</taxon>
        <taxon>Heteroscleromorpha</taxon>
        <taxon>Haplosclerida</taxon>
        <taxon>Niphatidae</taxon>
        <taxon>Amphimedon</taxon>
    </lineage>
</organism>